<evidence type="ECO:0000256" key="8">
    <source>
        <dbReference type="ARBA" id="ARBA00023065"/>
    </source>
</evidence>
<protein>
    <submittedName>
        <fullName evidence="15">Uncharacterized protein</fullName>
    </submittedName>
</protein>
<evidence type="ECO:0000256" key="3">
    <source>
        <dbReference type="ARBA" id="ARBA00022448"/>
    </source>
</evidence>
<comment type="subcellular location">
    <subcellularLocation>
        <location evidence="1">Membrane</location>
        <topology evidence="1">Multi-pass membrane protein</topology>
    </subcellularLocation>
</comment>
<evidence type="ECO:0000313" key="16">
    <source>
        <dbReference type="Proteomes" id="UP001153620"/>
    </source>
</evidence>
<keyword evidence="7" id="KW-0915">Sodium</keyword>
<feature type="coiled-coil region" evidence="13">
    <location>
        <begin position="435"/>
        <end position="462"/>
    </location>
</feature>
<keyword evidence="13" id="KW-0175">Coiled coil</keyword>
<evidence type="ECO:0000256" key="4">
    <source>
        <dbReference type="ARBA" id="ARBA00022461"/>
    </source>
</evidence>
<evidence type="ECO:0000256" key="1">
    <source>
        <dbReference type="ARBA" id="ARBA00004141"/>
    </source>
</evidence>
<evidence type="ECO:0000256" key="13">
    <source>
        <dbReference type="SAM" id="Coils"/>
    </source>
</evidence>
<keyword evidence="5 12" id="KW-0812">Transmembrane</keyword>
<evidence type="ECO:0000256" key="7">
    <source>
        <dbReference type="ARBA" id="ARBA00023053"/>
    </source>
</evidence>
<keyword evidence="10 12" id="KW-0739">Sodium transport</keyword>
<feature type="transmembrane region" description="Helical" evidence="14">
    <location>
        <begin position="35"/>
        <end position="56"/>
    </location>
</feature>
<dbReference type="Pfam" id="PF00858">
    <property type="entry name" value="ASC"/>
    <property type="match status" value="1"/>
</dbReference>
<dbReference type="GO" id="GO:0005886">
    <property type="term" value="C:plasma membrane"/>
    <property type="evidence" value="ECO:0007669"/>
    <property type="project" value="TreeGrafter"/>
</dbReference>
<keyword evidence="3 12" id="KW-0813">Transport</keyword>
<evidence type="ECO:0000256" key="5">
    <source>
        <dbReference type="ARBA" id="ARBA00022692"/>
    </source>
</evidence>
<evidence type="ECO:0000256" key="14">
    <source>
        <dbReference type="SAM" id="Phobius"/>
    </source>
</evidence>
<evidence type="ECO:0000256" key="12">
    <source>
        <dbReference type="RuleBase" id="RU000679"/>
    </source>
</evidence>
<sequence length="548" mass="64822">MKFKELKFSKFLSKISTIHGLSYIGDGKASRFSKIFWISAFICSFLGCFFFFLQVYEKVFVVPDISIKIDHRPLNEFPFPAITICPQNKFPYESINYNQNLDKLRNFINMTETEKEEMELAFQSCQSHLGFVGSDLKFNYSCAKLVEKLSEKQFQDEILLNGHWEFDKSDYLKDYINRVLTFDGFCFTFNQLNFNEIFTNQIHGDFEVYNHKYPSNWSVTSGYLTSNSNYPFKMQENKKSVLIWLEPNDTKIDKFCSNYQRGFQIFWHSPDEILTPWIPSININSVNRKFQIFLKVKSFKMSPELQKYNVKYRQCYFDGEKKLKFFKIYTEKNCKFECLANITLSKCGCVRYYMPRDNITRICQSIHLPCVNRAYNTFINDHQQCNCLTACNYIEYELISIEKSKIFSEYLQMMNDKVVYTFKNFFKMAYPNFTQNEANRMIENLLENIESHEDGFVKVNKQTLKVSKRPNITYLNPIIMKGNVEERTSFSAYQMQQFISDFGGLLSLAMGCSILSIVELIYNAFHVKHEPEHDDEKDNDEEKVEENN</sequence>
<dbReference type="InterPro" id="IPR001873">
    <property type="entry name" value="ENaC"/>
</dbReference>
<evidence type="ECO:0000256" key="9">
    <source>
        <dbReference type="ARBA" id="ARBA00023136"/>
    </source>
</evidence>
<dbReference type="EMBL" id="OU895880">
    <property type="protein sequence ID" value="CAG9810346.1"/>
    <property type="molecule type" value="Genomic_DNA"/>
</dbReference>
<dbReference type="Proteomes" id="UP001153620">
    <property type="component" value="Chromosome 4"/>
</dbReference>
<name>A0A9N9S3S7_9DIPT</name>
<dbReference type="Gene3D" id="1.10.287.820">
    <property type="entry name" value="Acid-sensing ion channel domain"/>
    <property type="match status" value="1"/>
</dbReference>
<keyword evidence="9 14" id="KW-0472">Membrane</keyword>
<evidence type="ECO:0000256" key="10">
    <source>
        <dbReference type="ARBA" id="ARBA00023201"/>
    </source>
</evidence>
<keyword evidence="4 12" id="KW-0894">Sodium channel</keyword>
<dbReference type="Gene3D" id="1.10.287.770">
    <property type="entry name" value="YojJ-like"/>
    <property type="match status" value="1"/>
</dbReference>
<comment type="similarity">
    <text evidence="2 12">Belongs to the amiloride-sensitive sodium channel (TC 1.A.6) family.</text>
</comment>
<dbReference type="PANTHER" id="PTHR11690:SF288">
    <property type="entry name" value="AMILORIDE-SENSITIVE NA+ CHANNEL-RELATED"/>
    <property type="match status" value="1"/>
</dbReference>
<reference evidence="15" key="1">
    <citation type="submission" date="2022-01" db="EMBL/GenBank/DDBJ databases">
        <authorList>
            <person name="King R."/>
        </authorList>
    </citation>
    <scope>NUCLEOTIDE SEQUENCE</scope>
</reference>
<proteinExistence type="inferred from homology"/>
<dbReference type="GO" id="GO:0015280">
    <property type="term" value="F:ligand-gated sodium channel activity"/>
    <property type="evidence" value="ECO:0007669"/>
    <property type="project" value="TreeGrafter"/>
</dbReference>
<dbReference type="PRINTS" id="PR01078">
    <property type="entry name" value="AMINACHANNEL"/>
</dbReference>
<evidence type="ECO:0000256" key="6">
    <source>
        <dbReference type="ARBA" id="ARBA00022989"/>
    </source>
</evidence>
<evidence type="ECO:0000313" key="15">
    <source>
        <dbReference type="EMBL" id="CAG9810346.1"/>
    </source>
</evidence>
<keyword evidence="11 12" id="KW-0407">Ion channel</keyword>
<keyword evidence="6 14" id="KW-1133">Transmembrane helix</keyword>
<dbReference type="OrthoDB" id="6021021at2759"/>
<dbReference type="AlphaFoldDB" id="A0A9N9S3S7"/>
<organism evidence="15 16">
    <name type="scientific">Chironomus riparius</name>
    <dbReference type="NCBI Taxonomy" id="315576"/>
    <lineage>
        <taxon>Eukaryota</taxon>
        <taxon>Metazoa</taxon>
        <taxon>Ecdysozoa</taxon>
        <taxon>Arthropoda</taxon>
        <taxon>Hexapoda</taxon>
        <taxon>Insecta</taxon>
        <taxon>Pterygota</taxon>
        <taxon>Neoptera</taxon>
        <taxon>Endopterygota</taxon>
        <taxon>Diptera</taxon>
        <taxon>Nematocera</taxon>
        <taxon>Chironomoidea</taxon>
        <taxon>Chironomidae</taxon>
        <taxon>Chironominae</taxon>
        <taxon>Chironomus</taxon>
    </lineage>
</organism>
<accession>A0A9N9S3S7</accession>
<keyword evidence="16" id="KW-1185">Reference proteome</keyword>
<evidence type="ECO:0000256" key="2">
    <source>
        <dbReference type="ARBA" id="ARBA00007193"/>
    </source>
</evidence>
<evidence type="ECO:0000256" key="11">
    <source>
        <dbReference type="ARBA" id="ARBA00023303"/>
    </source>
</evidence>
<dbReference type="PANTHER" id="PTHR11690">
    <property type="entry name" value="AMILORIDE-SENSITIVE SODIUM CHANNEL-RELATED"/>
    <property type="match status" value="1"/>
</dbReference>
<keyword evidence="8 12" id="KW-0406">Ion transport</keyword>
<gene>
    <name evidence="15" type="ORF">CHIRRI_LOCUS13162</name>
</gene>
<reference evidence="15" key="2">
    <citation type="submission" date="2022-10" db="EMBL/GenBank/DDBJ databases">
        <authorList>
            <consortium name="ENA_rothamsted_submissions"/>
            <consortium name="culmorum"/>
            <person name="King R."/>
        </authorList>
    </citation>
    <scope>NUCLEOTIDE SEQUENCE</scope>
</reference>